<dbReference type="Pfam" id="PF02129">
    <property type="entry name" value="Peptidase_S15"/>
    <property type="match status" value="1"/>
</dbReference>
<dbReference type="EMBL" id="JACWZZ010000001">
    <property type="protein sequence ID" value="MBD2713845.1"/>
    <property type="molecule type" value="Genomic_DNA"/>
</dbReference>
<accession>A0ABR8JEN4</accession>
<protein>
    <submittedName>
        <fullName evidence="3">Alpha/beta hydrolase</fullName>
    </submittedName>
</protein>
<evidence type="ECO:0000259" key="2">
    <source>
        <dbReference type="Pfam" id="PF02129"/>
    </source>
</evidence>
<dbReference type="InterPro" id="IPR053145">
    <property type="entry name" value="AB_hydrolase_Est10"/>
</dbReference>
<organism evidence="3 4">
    <name type="scientific">Hymenobacter duratus</name>
    <dbReference type="NCBI Taxonomy" id="2771356"/>
    <lineage>
        <taxon>Bacteria</taxon>
        <taxon>Pseudomonadati</taxon>
        <taxon>Bacteroidota</taxon>
        <taxon>Cytophagia</taxon>
        <taxon>Cytophagales</taxon>
        <taxon>Hymenobacteraceae</taxon>
        <taxon>Hymenobacter</taxon>
    </lineage>
</organism>
<feature type="signal peptide" evidence="1">
    <location>
        <begin position="1"/>
        <end position="27"/>
    </location>
</feature>
<evidence type="ECO:0000313" key="3">
    <source>
        <dbReference type="EMBL" id="MBD2713845.1"/>
    </source>
</evidence>
<feature type="domain" description="Xaa-Pro dipeptidyl-peptidase-like" evidence="2">
    <location>
        <begin position="156"/>
        <end position="399"/>
    </location>
</feature>
<dbReference type="Gene3D" id="3.40.50.1820">
    <property type="entry name" value="alpha/beta hydrolase"/>
    <property type="match status" value="1"/>
</dbReference>
<dbReference type="InterPro" id="IPR000383">
    <property type="entry name" value="Xaa-Pro-like_dom"/>
</dbReference>
<gene>
    <name evidence="3" type="ORF">IC231_02220</name>
</gene>
<reference evidence="3 4" key="1">
    <citation type="submission" date="2020-09" db="EMBL/GenBank/DDBJ databases">
        <authorList>
            <person name="Kim M.K."/>
        </authorList>
    </citation>
    <scope>NUCLEOTIDE SEQUENCE [LARGE SCALE GENOMIC DNA]</scope>
    <source>
        <strain evidence="3 4">BT646</strain>
    </source>
</reference>
<sequence length="465" mass="49862">MKTTLRAFRLRCVLLVLLLAAAVPGTAAPVLDGLWKGPITMPGGQLEVIFRLVSLTGGSYFATLDVPLQKVSQLEVKVDLKGDTVIFASEEAGSSFTGRLAPDGKQIEGIWRQPGFQSPLTLSFAAAPINTAPKARLTPPYREEEVTYSNIPADLRLAGMLTIPAGPGPFPAVVLVSDAGAQDREGTVGDYRPLGTLGDYLTRRGVAVLRFDDRGVGRSTGDFSTTTTASLVSDVQAGLNYLRTRPEINVSQIGVIGHGEGGNVALLSAAQPLPPAFVVTLAAYGVPGSELVVQQEQARLRSLGIEDAQIELSTKRQQNLVEIIRNTPDAAQSKAIVANLLRQGNTMGIDEATLQARAVEFTSPRYRYFLDYNPLERLADVKCPVLLLNGTADLAVAPEANLSALAKGLRTNRDVTIRKLPGVNHLFQPLPTEWPLVNGKPHGNFSPAAEEIIRSWIVAHTTPKK</sequence>
<evidence type="ECO:0000256" key="1">
    <source>
        <dbReference type="SAM" id="SignalP"/>
    </source>
</evidence>
<dbReference type="PANTHER" id="PTHR43265:SF1">
    <property type="entry name" value="ESTERASE ESTD"/>
    <property type="match status" value="1"/>
</dbReference>
<keyword evidence="1" id="KW-0732">Signal</keyword>
<dbReference type="SUPFAM" id="SSF53474">
    <property type="entry name" value="alpha/beta-Hydrolases"/>
    <property type="match status" value="1"/>
</dbReference>
<keyword evidence="3" id="KW-0378">Hydrolase</keyword>
<evidence type="ECO:0000313" key="4">
    <source>
        <dbReference type="Proteomes" id="UP000642468"/>
    </source>
</evidence>
<dbReference type="PANTHER" id="PTHR43265">
    <property type="entry name" value="ESTERASE ESTD"/>
    <property type="match status" value="1"/>
</dbReference>
<comment type="caution">
    <text evidence="3">The sequence shown here is derived from an EMBL/GenBank/DDBJ whole genome shotgun (WGS) entry which is preliminary data.</text>
</comment>
<dbReference type="Proteomes" id="UP000642468">
    <property type="component" value="Unassembled WGS sequence"/>
</dbReference>
<dbReference type="GO" id="GO:0016787">
    <property type="term" value="F:hydrolase activity"/>
    <property type="evidence" value="ECO:0007669"/>
    <property type="project" value="UniProtKB-KW"/>
</dbReference>
<keyword evidence="4" id="KW-1185">Reference proteome</keyword>
<name>A0ABR8JEN4_9BACT</name>
<dbReference type="RefSeq" id="WP_190782979.1">
    <property type="nucleotide sequence ID" value="NZ_JACWZZ010000001.1"/>
</dbReference>
<proteinExistence type="predicted"/>
<dbReference type="InterPro" id="IPR029058">
    <property type="entry name" value="AB_hydrolase_fold"/>
</dbReference>
<feature type="chain" id="PRO_5045209522" evidence="1">
    <location>
        <begin position="28"/>
        <end position="465"/>
    </location>
</feature>